<reference evidence="8" key="1">
    <citation type="submission" date="2014-07" db="EMBL/GenBank/DDBJ databases">
        <title>Draft genome sequence of the yeast Pseudozyma antarctica JCM 10317 known as a producer of lipase B which used in a wide range of industrial applications.</title>
        <authorList>
            <person name="Morita T."/>
            <person name="Saika A."/>
            <person name="Koike H."/>
        </authorList>
    </citation>
    <scope>NUCLEOTIDE SEQUENCE</scope>
    <source>
        <strain evidence="8">JCM 10317</strain>
    </source>
</reference>
<evidence type="ECO:0000259" key="5">
    <source>
        <dbReference type="Pfam" id="PF12584"/>
    </source>
</evidence>
<evidence type="ECO:0000313" key="9">
    <source>
        <dbReference type="Proteomes" id="UP000053758"/>
    </source>
</evidence>
<organism evidence="8">
    <name type="scientific">Pseudozyma antarctica</name>
    <name type="common">Yeast</name>
    <name type="synonym">Candida antarctica</name>
    <dbReference type="NCBI Taxonomy" id="84753"/>
    <lineage>
        <taxon>Eukaryota</taxon>
        <taxon>Fungi</taxon>
        <taxon>Dikarya</taxon>
        <taxon>Basidiomycota</taxon>
        <taxon>Ustilaginomycotina</taxon>
        <taxon>Ustilaginomycetes</taxon>
        <taxon>Ustilaginales</taxon>
        <taxon>Ustilaginaceae</taxon>
        <taxon>Moesziomyces</taxon>
    </lineage>
</organism>
<evidence type="ECO:0000259" key="6">
    <source>
        <dbReference type="Pfam" id="PF23036"/>
    </source>
</evidence>
<evidence type="ECO:0000256" key="4">
    <source>
        <dbReference type="SAM" id="MobiDB-lite"/>
    </source>
</evidence>
<feature type="compositionally biased region" description="Low complexity" evidence="4">
    <location>
        <begin position="253"/>
        <end position="270"/>
    </location>
</feature>
<dbReference type="GO" id="GO:0006891">
    <property type="term" value="P:intra-Golgi vesicle-mediated transport"/>
    <property type="evidence" value="ECO:0007669"/>
    <property type="project" value="TreeGrafter"/>
</dbReference>
<dbReference type="EMBL" id="DF830071">
    <property type="protein sequence ID" value="GAK64220.1"/>
    <property type="molecule type" value="Genomic_DNA"/>
</dbReference>
<dbReference type="PANTHER" id="PTHR13251:SF3">
    <property type="entry name" value="TRAFFICKING PROTEIN PARTICLE COMPLEX SUBUNIT 10"/>
    <property type="match status" value="1"/>
</dbReference>
<feature type="domain" description="DUF7077" evidence="7">
    <location>
        <begin position="949"/>
        <end position="1053"/>
    </location>
</feature>
<comment type="subcellular location">
    <subcellularLocation>
        <location evidence="1">Golgi apparatus</location>
    </subcellularLocation>
</comment>
<keyword evidence="2" id="KW-0813">Transport</keyword>
<dbReference type="InterPro" id="IPR045126">
    <property type="entry name" value="TRAPPC10/Trs130"/>
</dbReference>
<dbReference type="Pfam" id="PF12584">
    <property type="entry name" value="TRAPPC10"/>
    <property type="match status" value="1"/>
</dbReference>
<feature type="domain" description="TRAPPC10/Trs130 C-terminal" evidence="5">
    <location>
        <begin position="1271"/>
        <end position="1404"/>
    </location>
</feature>
<dbReference type="Proteomes" id="UP000053758">
    <property type="component" value="Unassembled WGS sequence"/>
</dbReference>
<name>A0A081CC24_PSEA2</name>
<dbReference type="Pfam" id="PF23036">
    <property type="entry name" value="TRAPPC10_1st"/>
    <property type="match status" value="2"/>
</dbReference>
<dbReference type="InterPro" id="IPR022233">
    <property type="entry name" value="TRAPPC10/Trs130_C"/>
</dbReference>
<evidence type="ECO:0000259" key="7">
    <source>
        <dbReference type="Pfam" id="PF23274"/>
    </source>
</evidence>
<protein>
    <submittedName>
        <fullName evidence="8">ER to Golgi transport-related protein</fullName>
    </submittedName>
</protein>
<evidence type="ECO:0000256" key="2">
    <source>
        <dbReference type="ARBA" id="ARBA00022448"/>
    </source>
</evidence>
<evidence type="ECO:0000256" key="1">
    <source>
        <dbReference type="ARBA" id="ARBA00004555"/>
    </source>
</evidence>
<feature type="domain" description="TRAPPC10/Trs130 N-terminal" evidence="6">
    <location>
        <begin position="348"/>
        <end position="539"/>
    </location>
</feature>
<feature type="compositionally biased region" description="Basic and acidic residues" evidence="4">
    <location>
        <begin position="672"/>
        <end position="681"/>
    </location>
</feature>
<dbReference type="GeneID" id="26303105"/>
<dbReference type="HOGENOM" id="CLU_004654_0_0_1"/>
<dbReference type="RefSeq" id="XP_014657860.1">
    <property type="nucleotide sequence ID" value="XM_014802374.1"/>
</dbReference>
<evidence type="ECO:0000313" key="8">
    <source>
        <dbReference type="EMBL" id="GAK64220.1"/>
    </source>
</evidence>
<dbReference type="GO" id="GO:0034498">
    <property type="term" value="P:early endosome to Golgi transport"/>
    <property type="evidence" value="ECO:0007669"/>
    <property type="project" value="TreeGrafter"/>
</dbReference>
<feature type="domain" description="TRAPPC10/Trs130 N-terminal" evidence="6">
    <location>
        <begin position="192"/>
        <end position="233"/>
    </location>
</feature>
<proteinExistence type="predicted"/>
<evidence type="ECO:0000256" key="3">
    <source>
        <dbReference type="ARBA" id="ARBA00023034"/>
    </source>
</evidence>
<keyword evidence="3" id="KW-0333">Golgi apparatus</keyword>
<feature type="region of interest" description="Disordered" evidence="4">
    <location>
        <begin position="244"/>
        <end position="298"/>
    </location>
</feature>
<dbReference type="Pfam" id="PF23274">
    <property type="entry name" value="DUF7077"/>
    <property type="match status" value="1"/>
</dbReference>
<dbReference type="InterPro" id="IPR056913">
    <property type="entry name" value="TRAPPC10/Trs130_N"/>
</dbReference>
<dbReference type="GO" id="GO:1990071">
    <property type="term" value="C:TRAPPII protein complex"/>
    <property type="evidence" value="ECO:0007669"/>
    <property type="project" value="InterPro"/>
</dbReference>
<dbReference type="GO" id="GO:0005829">
    <property type="term" value="C:cytosol"/>
    <property type="evidence" value="ECO:0007669"/>
    <property type="project" value="GOC"/>
</dbReference>
<dbReference type="InterPro" id="IPR055505">
    <property type="entry name" value="DUF7077"/>
</dbReference>
<sequence length="1452" mass="155961">MVPKQADFSVIWLSGHHRQDTTEHRKPRPHRTNGHYDQDLLGVAGMQDPIASPLVRPGAHTSHTHTGAGGDARACSRPALHCVTMAEQPSPGNERITVTFAASQALLAAPLTPHFINLLQQQLPLRNLHWRPSQSTLDAVAARAAQQGKPAQASSSLAPGSTIRTIQTLDVALKPLTDEIRRWRGDPGYFEQPGGAGLLDRPFVHLYLVVCEDSEHYRTTVRNEIRSWISSLSFFHARQPGIGASSAAPGTPTLASSSRTSLGLGSLRSATPPVRSDTPPVTASGPQTPTTSAGASKATLPASISIVPTEPEYLIVLITPPEGAGISGLANATPAAEAKTGMGRFMNKSKANVLEKARADFSTSKKEHVVQISRLPPVPAVPLTRSGLHSMDPTIWAELLTKMREAASATFTTTIEAQEQEIARCGVTRGQQGWDFCSYFLAKDSLARTLDAVGLKDDAVGQYEDLEIVFAQAMHTGAVAFAPVGGDDVNDDSLPLLDVHKKPYAQLIRRNDISLFDFRCYLFARKSALLGKMGRVAAVMREAPLFIAAVGRMLRRNPRLGSEWIESWVFSAALDVVEQCQAWLIQRSAATSDQGVDQLTPAFQSNKSELLDLARRQLDRIGIQAGHLPALDPFARPSDSGASETARNRDLPALPDDASGEGAAGLGPALQLDEKRMPSRPELKQAIESREHFDSHYLALCERIAAGWKAASRHRDTLHVRLVMATLRYLRADYAAAHTSLCSISDAYATARFGLLEAHALALQLECHAQLGLPRDRAWVAAALAVLRASVQTRASAKITGMQAEKWTDPAHVCDELRRASSAMEREIPVSGFPLFAIVVPSGVARLVGSEDGSVLTVEVTSMLPCAQLVQDVRVCLVGKHAESLWYTSSTTTLQPGRNRVELFNAHPAHGAYAVDVTQIRIARLIFQYDAAAAVPTVVRVPKDGAAPSVALALPRRIHLDRTREVQVTVRAGRHRIDSAEVRVGAADGTALVDTSVLASDGTAQIQAGADGVSLTTLQPDEEVRFTVPLLHVPESGVLDAVVTMSYISAAGERAAGKRRVLTTRVQLRTALPLGVNVQDFFRTGSLLSKFTISAAGAGSIRLQPVRLDHDGDGAQAGTLEITACGSARQATVTPRQPATYLFRMVNPTSPGERGRLRLTVNYRSLHEEAVSLAVGALQTPGWGNEATRLVHDALRAYVGERVDLPAFSITGGVRTGEVDAAWWRTEWRTWGQAPASFADVLGTVTRALDAVASAGRDGDADHTWQTLTIPVDVPSVEYVNAVTLNVGAPPSDDIALVVGQPVQLTVAITVSRQWASGDRVAAKMIWDVVPDFETWLVDGQKRGSFDIAASQQETSVTLTLTAVPLRTGAVALPHVVVHPLTPEHGQASCETYITNAAQRITILPAPTTTAFFLPTASSPASLPNAAFSQPASYESAMWLPYEPPHPSHARA</sequence>
<gene>
    <name evidence="8" type="ORF">PAN0_004c2430</name>
</gene>
<feature type="region of interest" description="Disordered" evidence="4">
    <location>
        <begin position="13"/>
        <end position="34"/>
    </location>
</feature>
<accession>A0A081CC24</accession>
<keyword evidence="9" id="KW-1185">Reference proteome</keyword>
<feature type="region of interest" description="Disordered" evidence="4">
    <location>
        <begin position="632"/>
        <end position="681"/>
    </location>
</feature>
<feature type="compositionally biased region" description="Polar residues" evidence="4">
    <location>
        <begin position="279"/>
        <end position="294"/>
    </location>
</feature>
<dbReference type="PANTHER" id="PTHR13251">
    <property type="entry name" value="EPILEPSY HOLOPROSENCEPHALY CANDIDATE 1/TMEM1"/>
    <property type="match status" value="1"/>
</dbReference>